<comment type="caution">
    <text evidence="1">The sequence shown here is derived from an EMBL/GenBank/DDBJ whole genome shotgun (WGS) entry which is preliminary data.</text>
</comment>
<proteinExistence type="predicted"/>
<gene>
    <name evidence="1" type="ORF">DFH94DRAFT_707435</name>
</gene>
<accession>A0A9P5N484</accession>
<protein>
    <submittedName>
        <fullName evidence="1">Uncharacterized protein</fullName>
    </submittedName>
</protein>
<dbReference type="EMBL" id="WHVB01000002">
    <property type="protein sequence ID" value="KAF8485725.1"/>
    <property type="molecule type" value="Genomic_DNA"/>
</dbReference>
<sequence length="110" mass="12235">MFLFLLEAAAYPIPHLIRPCQAVLLPHAYGPPRLARAPRESSSLSLLRDPTFPFAWATLVWDSGGAHVTPSGAEMFTGHYTLSKAASPWFTQLSYPHLVSARVDRSYMLH</sequence>
<dbReference type="Proteomes" id="UP000759537">
    <property type="component" value="Unassembled WGS sequence"/>
</dbReference>
<organism evidence="1 2">
    <name type="scientific">Russula ochroleuca</name>
    <dbReference type="NCBI Taxonomy" id="152965"/>
    <lineage>
        <taxon>Eukaryota</taxon>
        <taxon>Fungi</taxon>
        <taxon>Dikarya</taxon>
        <taxon>Basidiomycota</taxon>
        <taxon>Agaricomycotina</taxon>
        <taxon>Agaricomycetes</taxon>
        <taxon>Russulales</taxon>
        <taxon>Russulaceae</taxon>
        <taxon>Russula</taxon>
    </lineage>
</organism>
<keyword evidence="2" id="KW-1185">Reference proteome</keyword>
<evidence type="ECO:0000313" key="2">
    <source>
        <dbReference type="Proteomes" id="UP000759537"/>
    </source>
</evidence>
<reference evidence="1" key="1">
    <citation type="submission" date="2019-10" db="EMBL/GenBank/DDBJ databases">
        <authorList>
            <consortium name="DOE Joint Genome Institute"/>
            <person name="Kuo A."/>
            <person name="Miyauchi S."/>
            <person name="Kiss E."/>
            <person name="Drula E."/>
            <person name="Kohler A."/>
            <person name="Sanchez-Garcia M."/>
            <person name="Andreopoulos B."/>
            <person name="Barry K.W."/>
            <person name="Bonito G."/>
            <person name="Buee M."/>
            <person name="Carver A."/>
            <person name="Chen C."/>
            <person name="Cichocki N."/>
            <person name="Clum A."/>
            <person name="Culley D."/>
            <person name="Crous P.W."/>
            <person name="Fauchery L."/>
            <person name="Girlanda M."/>
            <person name="Hayes R."/>
            <person name="Keri Z."/>
            <person name="LaButti K."/>
            <person name="Lipzen A."/>
            <person name="Lombard V."/>
            <person name="Magnuson J."/>
            <person name="Maillard F."/>
            <person name="Morin E."/>
            <person name="Murat C."/>
            <person name="Nolan M."/>
            <person name="Ohm R."/>
            <person name="Pangilinan J."/>
            <person name="Pereira M."/>
            <person name="Perotto S."/>
            <person name="Peter M."/>
            <person name="Riley R."/>
            <person name="Sitrit Y."/>
            <person name="Stielow B."/>
            <person name="Szollosi G."/>
            <person name="Zifcakova L."/>
            <person name="Stursova M."/>
            <person name="Spatafora J.W."/>
            <person name="Tedersoo L."/>
            <person name="Vaario L.-M."/>
            <person name="Yamada A."/>
            <person name="Yan M."/>
            <person name="Wang P."/>
            <person name="Xu J."/>
            <person name="Bruns T."/>
            <person name="Baldrian P."/>
            <person name="Vilgalys R."/>
            <person name="Henrissat B."/>
            <person name="Grigoriev I.V."/>
            <person name="Hibbett D."/>
            <person name="Nagy L.G."/>
            <person name="Martin F.M."/>
        </authorList>
    </citation>
    <scope>NUCLEOTIDE SEQUENCE</scope>
    <source>
        <strain evidence="1">Prilba</strain>
    </source>
</reference>
<dbReference type="AlphaFoldDB" id="A0A9P5N484"/>
<name>A0A9P5N484_9AGAM</name>
<evidence type="ECO:0000313" key="1">
    <source>
        <dbReference type="EMBL" id="KAF8485725.1"/>
    </source>
</evidence>
<reference evidence="1" key="2">
    <citation type="journal article" date="2020" name="Nat. Commun.">
        <title>Large-scale genome sequencing of mycorrhizal fungi provides insights into the early evolution of symbiotic traits.</title>
        <authorList>
            <person name="Miyauchi S."/>
            <person name="Kiss E."/>
            <person name="Kuo A."/>
            <person name="Drula E."/>
            <person name="Kohler A."/>
            <person name="Sanchez-Garcia M."/>
            <person name="Morin E."/>
            <person name="Andreopoulos B."/>
            <person name="Barry K.W."/>
            <person name="Bonito G."/>
            <person name="Buee M."/>
            <person name="Carver A."/>
            <person name="Chen C."/>
            <person name="Cichocki N."/>
            <person name="Clum A."/>
            <person name="Culley D."/>
            <person name="Crous P.W."/>
            <person name="Fauchery L."/>
            <person name="Girlanda M."/>
            <person name="Hayes R.D."/>
            <person name="Keri Z."/>
            <person name="LaButti K."/>
            <person name="Lipzen A."/>
            <person name="Lombard V."/>
            <person name="Magnuson J."/>
            <person name="Maillard F."/>
            <person name="Murat C."/>
            <person name="Nolan M."/>
            <person name="Ohm R.A."/>
            <person name="Pangilinan J."/>
            <person name="Pereira M.F."/>
            <person name="Perotto S."/>
            <person name="Peter M."/>
            <person name="Pfister S."/>
            <person name="Riley R."/>
            <person name="Sitrit Y."/>
            <person name="Stielow J.B."/>
            <person name="Szollosi G."/>
            <person name="Zifcakova L."/>
            <person name="Stursova M."/>
            <person name="Spatafora J.W."/>
            <person name="Tedersoo L."/>
            <person name="Vaario L.M."/>
            <person name="Yamada A."/>
            <person name="Yan M."/>
            <person name="Wang P."/>
            <person name="Xu J."/>
            <person name="Bruns T."/>
            <person name="Baldrian P."/>
            <person name="Vilgalys R."/>
            <person name="Dunand C."/>
            <person name="Henrissat B."/>
            <person name="Grigoriev I.V."/>
            <person name="Hibbett D."/>
            <person name="Nagy L.G."/>
            <person name="Martin F.M."/>
        </authorList>
    </citation>
    <scope>NUCLEOTIDE SEQUENCE</scope>
    <source>
        <strain evidence="1">Prilba</strain>
    </source>
</reference>